<feature type="active site" description="Charge relay system" evidence="5">
    <location>
        <position position="449"/>
    </location>
</feature>
<evidence type="ECO:0000256" key="2">
    <source>
        <dbReference type="ARBA" id="ARBA00022670"/>
    </source>
</evidence>
<dbReference type="EMBL" id="CP104562">
    <property type="protein sequence ID" value="UXH78038.1"/>
    <property type="molecule type" value="Genomic_DNA"/>
</dbReference>
<keyword evidence="3 5" id="KW-0378">Hydrolase</keyword>
<feature type="domain" description="Peptidase S8/S53" evidence="9">
    <location>
        <begin position="170"/>
        <end position="483"/>
    </location>
</feature>
<sequence>MSLRLLLSVSALALTGSALAATPVASPDNQADYARVIVRFKTEAGSVKAKPLAARATIYEARDVAQTRATVLGLRHNAGLTARLSLDTRTHVFTARGLSSKQLAQRLAADSEVESVEVDRWWRHYAVPNDPLYTTATGGGVDAGQWYLKAPDSTLISPVNAPLAWDISTGTGVVVAVLDTGARLDHPDLAGQFLPGYDLIGLTSPGSSATATANDGTGADSDPSDPGDWVDQADINSGSLGTSCTSADIASSSWHGTRVAGLIAASTNNGLGMAGLAYGAKVLPVRVLGKCGGWQSDIEAGMRWAAGLYVPGLPLNTNAAKVINLSLGSDGACSSGYQSAVNAVVEAGAVVVAAAGNGVEAAGSSQGGGIAVGTPANCANVIGVAGLRHAGTKVGFSNLGPQVSISAPGGNCVNETGACLYPMLSTSNSGTKGPVAADNTYNYSGVGTSFSTPLVSATAALMFAIKPSLTPAQLKSFLTSSARAFPAAPSGVAQCVAGNSASPQLECACTTTTCGAGMLDANAAVRAVQASLTTTPTPTPTPTPAPTTPTTDTPTSSSGGGGGGAMSVLWLAALASAALLLRWPSRRVPARIGRRR</sequence>
<evidence type="ECO:0000259" key="9">
    <source>
        <dbReference type="Pfam" id="PF00082"/>
    </source>
</evidence>
<comment type="similarity">
    <text evidence="1 5">Belongs to the peptidase S8 family.</text>
</comment>
<feature type="compositionally biased region" description="Low complexity" evidence="6">
    <location>
        <begin position="208"/>
        <end position="221"/>
    </location>
</feature>
<dbReference type="PROSITE" id="PS00138">
    <property type="entry name" value="SUBTILASE_SER"/>
    <property type="match status" value="1"/>
</dbReference>
<dbReference type="PROSITE" id="PS51892">
    <property type="entry name" value="SUBTILASE"/>
    <property type="match status" value="1"/>
</dbReference>
<keyword evidence="7" id="KW-1133">Transmembrane helix</keyword>
<protein>
    <submittedName>
        <fullName evidence="10">S8 family peptidase</fullName>
    </submittedName>
</protein>
<feature type="region of interest" description="Disordered" evidence="6">
    <location>
        <begin position="208"/>
        <end position="227"/>
    </location>
</feature>
<keyword evidence="8" id="KW-0732">Signal</keyword>
<evidence type="ECO:0000256" key="1">
    <source>
        <dbReference type="ARBA" id="ARBA00011073"/>
    </source>
</evidence>
<evidence type="ECO:0000256" key="4">
    <source>
        <dbReference type="ARBA" id="ARBA00022825"/>
    </source>
</evidence>
<dbReference type="InterPro" id="IPR000209">
    <property type="entry name" value="Peptidase_S8/S53_dom"/>
</dbReference>
<accession>A0ABY6AYP9</accession>
<evidence type="ECO:0000256" key="3">
    <source>
        <dbReference type="ARBA" id="ARBA00022801"/>
    </source>
</evidence>
<dbReference type="Proteomes" id="UP001064933">
    <property type="component" value="Chromosome"/>
</dbReference>
<dbReference type="SUPFAM" id="SSF52743">
    <property type="entry name" value="Subtilisin-like"/>
    <property type="match status" value="1"/>
</dbReference>
<evidence type="ECO:0000256" key="5">
    <source>
        <dbReference type="PROSITE-ProRule" id="PRU01240"/>
    </source>
</evidence>
<feature type="active site" description="Charge relay system" evidence="5">
    <location>
        <position position="255"/>
    </location>
</feature>
<keyword evidence="7" id="KW-0812">Transmembrane</keyword>
<dbReference type="RefSeq" id="WP_261757805.1">
    <property type="nucleotide sequence ID" value="NZ_CP104562.2"/>
</dbReference>
<evidence type="ECO:0000313" key="11">
    <source>
        <dbReference type="Proteomes" id="UP001064933"/>
    </source>
</evidence>
<feature type="chain" id="PRO_5046250617" evidence="8">
    <location>
        <begin position="21"/>
        <end position="596"/>
    </location>
</feature>
<feature type="transmembrane region" description="Helical" evidence="7">
    <location>
        <begin position="561"/>
        <end position="581"/>
    </location>
</feature>
<name>A0ABY6AYP9_9BURK</name>
<dbReference type="PRINTS" id="PR00723">
    <property type="entry name" value="SUBTILISIN"/>
</dbReference>
<dbReference type="PROSITE" id="PS00137">
    <property type="entry name" value="SUBTILASE_HIS"/>
    <property type="match status" value="1"/>
</dbReference>
<dbReference type="PANTHER" id="PTHR43806">
    <property type="entry name" value="PEPTIDASE S8"/>
    <property type="match status" value="1"/>
</dbReference>
<gene>
    <name evidence="10" type="ORF">N4261_24280</name>
</gene>
<dbReference type="CDD" id="cd07496">
    <property type="entry name" value="Peptidases_S8_13"/>
    <property type="match status" value="1"/>
</dbReference>
<dbReference type="InterPro" id="IPR034176">
    <property type="entry name" value="Peptidases_S8_13"/>
</dbReference>
<dbReference type="Gene3D" id="3.40.50.200">
    <property type="entry name" value="Peptidase S8/S53 domain"/>
    <property type="match status" value="1"/>
</dbReference>
<dbReference type="InterPro" id="IPR022398">
    <property type="entry name" value="Peptidase_S8_His-AS"/>
</dbReference>
<evidence type="ECO:0000256" key="6">
    <source>
        <dbReference type="SAM" id="MobiDB-lite"/>
    </source>
</evidence>
<proteinExistence type="inferred from homology"/>
<dbReference type="InterPro" id="IPR050131">
    <property type="entry name" value="Peptidase_S8_subtilisin-like"/>
</dbReference>
<dbReference type="Pfam" id="PF00082">
    <property type="entry name" value="Peptidase_S8"/>
    <property type="match status" value="1"/>
</dbReference>
<dbReference type="InterPro" id="IPR036852">
    <property type="entry name" value="Peptidase_S8/S53_dom_sf"/>
</dbReference>
<feature type="active site" description="Charge relay system" evidence="5">
    <location>
        <position position="179"/>
    </location>
</feature>
<feature type="compositionally biased region" description="Pro residues" evidence="6">
    <location>
        <begin position="537"/>
        <end position="547"/>
    </location>
</feature>
<organism evidence="10 11">
    <name type="scientific">Roseateles amylovorans</name>
    <dbReference type="NCBI Taxonomy" id="2978473"/>
    <lineage>
        <taxon>Bacteria</taxon>
        <taxon>Pseudomonadati</taxon>
        <taxon>Pseudomonadota</taxon>
        <taxon>Betaproteobacteria</taxon>
        <taxon>Burkholderiales</taxon>
        <taxon>Sphaerotilaceae</taxon>
        <taxon>Roseateles</taxon>
    </lineage>
</organism>
<dbReference type="InterPro" id="IPR023828">
    <property type="entry name" value="Peptidase_S8_Ser-AS"/>
</dbReference>
<feature type="compositionally biased region" description="Low complexity" evidence="6">
    <location>
        <begin position="548"/>
        <end position="557"/>
    </location>
</feature>
<evidence type="ECO:0000313" key="10">
    <source>
        <dbReference type="EMBL" id="UXH78038.1"/>
    </source>
</evidence>
<reference evidence="10" key="1">
    <citation type="submission" date="2022-10" db="EMBL/GenBank/DDBJ databases">
        <title>Characterization and whole genome sequencing of a new Roseateles species, isolated from fresh water.</title>
        <authorList>
            <person name="Guliayeva D.Y."/>
            <person name="Akhremchuk A.E."/>
            <person name="Sikolenko M.A."/>
            <person name="Valentovich L.N."/>
            <person name="Sidarenka A.V."/>
        </authorList>
    </citation>
    <scope>NUCLEOTIDE SEQUENCE</scope>
    <source>
        <strain evidence="10">BIM B-1768</strain>
    </source>
</reference>
<keyword evidence="11" id="KW-1185">Reference proteome</keyword>
<feature type="region of interest" description="Disordered" evidence="6">
    <location>
        <begin position="533"/>
        <end position="561"/>
    </location>
</feature>
<feature type="signal peptide" evidence="8">
    <location>
        <begin position="1"/>
        <end position="20"/>
    </location>
</feature>
<dbReference type="InterPro" id="IPR015500">
    <property type="entry name" value="Peptidase_S8_subtilisin-rel"/>
</dbReference>
<evidence type="ECO:0000256" key="8">
    <source>
        <dbReference type="SAM" id="SignalP"/>
    </source>
</evidence>
<dbReference type="PANTHER" id="PTHR43806:SF11">
    <property type="entry name" value="CEREVISIN-RELATED"/>
    <property type="match status" value="1"/>
</dbReference>
<keyword evidence="4 5" id="KW-0720">Serine protease</keyword>
<evidence type="ECO:0000256" key="7">
    <source>
        <dbReference type="SAM" id="Phobius"/>
    </source>
</evidence>
<keyword evidence="2 5" id="KW-0645">Protease</keyword>
<keyword evidence="7" id="KW-0472">Membrane</keyword>